<accession>A0ACB7UE81</accession>
<comment type="caution">
    <text evidence="1">The sequence shown here is derived from an EMBL/GenBank/DDBJ whole genome shotgun (WGS) entry which is preliminary data.</text>
</comment>
<dbReference type="EMBL" id="CM037027">
    <property type="protein sequence ID" value="KAH7658625.1"/>
    <property type="molecule type" value="Genomic_DNA"/>
</dbReference>
<dbReference type="Proteomes" id="UP000827976">
    <property type="component" value="Chromosome 17"/>
</dbReference>
<keyword evidence="2" id="KW-1185">Reference proteome</keyword>
<reference evidence="2" key="1">
    <citation type="journal article" date="2022" name="Nat. Commun.">
        <title>Chromosome evolution and the genetic basis of agronomically important traits in greater yam.</title>
        <authorList>
            <person name="Bredeson J.V."/>
            <person name="Lyons J.B."/>
            <person name="Oniyinde I.O."/>
            <person name="Okereke N.R."/>
            <person name="Kolade O."/>
            <person name="Nnabue I."/>
            <person name="Nwadili C.O."/>
            <person name="Hribova E."/>
            <person name="Parker M."/>
            <person name="Nwogha J."/>
            <person name="Shu S."/>
            <person name="Carlson J."/>
            <person name="Kariba R."/>
            <person name="Muthemba S."/>
            <person name="Knop K."/>
            <person name="Barton G.J."/>
            <person name="Sherwood A.V."/>
            <person name="Lopez-Montes A."/>
            <person name="Asiedu R."/>
            <person name="Jamnadass R."/>
            <person name="Muchugi A."/>
            <person name="Goodstein D."/>
            <person name="Egesi C.N."/>
            <person name="Featherston J."/>
            <person name="Asfaw A."/>
            <person name="Simpson G.G."/>
            <person name="Dolezel J."/>
            <person name="Hendre P.S."/>
            <person name="Van Deynze A."/>
            <person name="Kumar P.L."/>
            <person name="Obidiegwu J.E."/>
            <person name="Bhattacharjee R."/>
            <person name="Rokhsar D.S."/>
        </authorList>
    </citation>
    <scope>NUCLEOTIDE SEQUENCE [LARGE SCALE GENOMIC DNA]</scope>
    <source>
        <strain evidence="2">cv. TDa95/00328</strain>
    </source>
</reference>
<proteinExistence type="predicted"/>
<sequence>MENNILFFCFSGFISGGKCAPADIFIGQTTWNDTLQQKRYTVLIANVGQVSVTDIHISCDGFNPRGLIMKKPGIFKKERRGDCLVIEGGRINSGDSVTFDYVNDFQFNLYPISVQC</sequence>
<evidence type="ECO:0000313" key="2">
    <source>
        <dbReference type="Proteomes" id="UP000827976"/>
    </source>
</evidence>
<protein>
    <submittedName>
        <fullName evidence="1">Uncharacterized protein</fullName>
    </submittedName>
</protein>
<name>A0ACB7UE81_DIOAL</name>
<evidence type="ECO:0000313" key="1">
    <source>
        <dbReference type="EMBL" id="KAH7658625.1"/>
    </source>
</evidence>
<organism evidence="1 2">
    <name type="scientific">Dioscorea alata</name>
    <name type="common">Purple yam</name>
    <dbReference type="NCBI Taxonomy" id="55571"/>
    <lineage>
        <taxon>Eukaryota</taxon>
        <taxon>Viridiplantae</taxon>
        <taxon>Streptophyta</taxon>
        <taxon>Embryophyta</taxon>
        <taxon>Tracheophyta</taxon>
        <taxon>Spermatophyta</taxon>
        <taxon>Magnoliopsida</taxon>
        <taxon>Liliopsida</taxon>
        <taxon>Dioscoreales</taxon>
        <taxon>Dioscoreaceae</taxon>
        <taxon>Dioscorea</taxon>
    </lineage>
</organism>
<gene>
    <name evidence="1" type="ORF">IHE45_17G101800</name>
</gene>